<dbReference type="InterPro" id="IPR007791">
    <property type="entry name" value="DjlA_N"/>
</dbReference>
<dbReference type="STRING" id="996342.SAMN05443551_2399"/>
<reference evidence="2 3" key="1">
    <citation type="submission" date="2016-11" db="EMBL/GenBank/DDBJ databases">
        <authorList>
            <person name="Jaros S."/>
            <person name="Januszkiewicz K."/>
            <person name="Wedrychowicz H."/>
        </authorList>
    </citation>
    <scope>NUCLEOTIDE SEQUENCE [LARGE SCALE GENOMIC DNA]</scope>
    <source>
        <strain evidence="2 3">DSM 29431</strain>
    </source>
</reference>
<dbReference type="EMBL" id="FQXC01000003">
    <property type="protein sequence ID" value="SHH55345.1"/>
    <property type="molecule type" value="Genomic_DNA"/>
</dbReference>
<gene>
    <name evidence="2" type="ORF">SAMN05443551_2399</name>
</gene>
<organism evidence="2 3">
    <name type="scientific">Marivita hallyeonensis</name>
    <dbReference type="NCBI Taxonomy" id="996342"/>
    <lineage>
        <taxon>Bacteria</taxon>
        <taxon>Pseudomonadati</taxon>
        <taxon>Pseudomonadota</taxon>
        <taxon>Alphaproteobacteria</taxon>
        <taxon>Rhodobacterales</taxon>
        <taxon>Roseobacteraceae</taxon>
        <taxon>Marivita</taxon>
    </lineage>
</organism>
<proteinExistence type="predicted"/>
<dbReference type="Gene3D" id="1.10.3680.10">
    <property type="entry name" value="TerB-like"/>
    <property type="match status" value="1"/>
</dbReference>
<name>A0A1M5TWZ8_9RHOB</name>
<dbReference type="Proteomes" id="UP000184221">
    <property type="component" value="Unassembled WGS sequence"/>
</dbReference>
<dbReference type="CDD" id="cd07313">
    <property type="entry name" value="terB_like_2"/>
    <property type="match status" value="1"/>
</dbReference>
<evidence type="ECO:0000313" key="3">
    <source>
        <dbReference type="Proteomes" id="UP000184221"/>
    </source>
</evidence>
<dbReference type="OrthoDB" id="5402150at2"/>
<dbReference type="AlphaFoldDB" id="A0A1M5TWZ8"/>
<accession>A0A1M5TWZ8</accession>
<dbReference type="SUPFAM" id="SSF158682">
    <property type="entry name" value="TerB-like"/>
    <property type="match status" value="1"/>
</dbReference>
<protein>
    <submittedName>
        <fullName evidence="2">Uncharacterized conserved protein, tellurite resistance protein B (TerB) family</fullName>
    </submittedName>
</protein>
<dbReference type="InterPro" id="IPR029024">
    <property type="entry name" value="TerB-like"/>
</dbReference>
<evidence type="ECO:0000313" key="2">
    <source>
        <dbReference type="EMBL" id="SHH55345.1"/>
    </source>
</evidence>
<dbReference type="Pfam" id="PF05099">
    <property type="entry name" value="TerB"/>
    <property type="match status" value="1"/>
</dbReference>
<dbReference type="RefSeq" id="WP_072777757.1">
    <property type="nucleotide sequence ID" value="NZ_FQXC01000003.1"/>
</dbReference>
<evidence type="ECO:0000259" key="1">
    <source>
        <dbReference type="Pfam" id="PF05099"/>
    </source>
</evidence>
<keyword evidence="3" id="KW-1185">Reference proteome</keyword>
<feature type="domain" description="Co-chaperone DjlA N-terminal" evidence="1">
    <location>
        <begin position="26"/>
        <end position="140"/>
    </location>
</feature>
<sequence length="151" mass="16921">MFERILSLFDSSVPKTALPPAEAKYALGALMVRTALIDNSYLFNEVKEIDRVLSKMYGLGPIDAAKMRAQCEKLEHELPKTGDLAAILAATTSMEDREQAVAALWDVVYADGNRHVKELSLVSEIAERLGVSEERCEVIRQHELAHWDKNH</sequence>